<dbReference type="PANTHER" id="PTHR16026:SF0">
    <property type="entry name" value="CARTILAGE ACIDIC PROTEIN 1"/>
    <property type="match status" value="1"/>
</dbReference>
<protein>
    <submittedName>
        <fullName evidence="3">RNA-binding protein</fullName>
    </submittedName>
</protein>
<name>A0ABR7M786_9BACT</name>
<evidence type="ECO:0000259" key="2">
    <source>
        <dbReference type="Pfam" id="PF07593"/>
    </source>
</evidence>
<dbReference type="Pfam" id="PF07593">
    <property type="entry name" value="UnbV_ASPIC"/>
    <property type="match status" value="1"/>
</dbReference>
<dbReference type="PANTHER" id="PTHR16026">
    <property type="entry name" value="CARTILAGE ACIDIC PROTEIN 1"/>
    <property type="match status" value="1"/>
</dbReference>
<evidence type="ECO:0000313" key="3">
    <source>
        <dbReference type="EMBL" id="MBC6490875.1"/>
    </source>
</evidence>
<sequence length="1104" mass="122989">MRCVCTFFIIAVLFGSCQQKPDVPRMFEPVTNSGISFVNKVSNTTDFNIFSYRNFYNGGGVAIGDINNDGLADVFFTANMGANKLYLNKGNWKFEDISEQAGITEKDKWSTGVVMVDINNDGWLDIYVCNAGYQKGMRQENALFINQKNGRFRDAAKEYGLANDGYTTQAAFFDYDLDGDLDCYILNNSFIPVNTLNYSNKRNLRAKDWPVADFLKGGGSYLLRNDNGRFTDVSEEAGIYGSLISFGLGITVGDVNGDHYPDIYVSNDFFERDYLYINNRKGGFTEELENWMQHISHSSMGADMADINNDGYPDIFVTEMLPDDEVRLKTTTSFEHMDVQRLKERSGFYHQFMQNTLQVNNQNGKFIETAFYSGVAASDWSWGGLIFDADNDGRSDLYVSNGIYNDVTDQDFIDFFANDIIQNMVLTGQKEDIEGIINKMPSRPIPNKMYQNKGDLQFGEVAEQWGLSLPSFSNGSAYGDLDNDGDLDLVVNNMNEEAFVFRNNAESLAKNNYIAIRLQGDSLNPFAIGSTARAYQGNKIMTRELFPSRGFQSSVDYKITIGVGTAQVDSLEITWPDRTRTLVKNPAINQLLTIEKNTAGQLLPLPHPLSKTLLTVARNKDFHSHLEDDYVDFYNERNIPFMLSREGPKATVADVNADGREDVYIGGASGQTGKLYIQGKNGFRAVTISGSENFIETEETAVRFFDADGDRDMDLYIGAGGNNRAPNSKELQHRLYINNGSGGFTLKENAFPSNSMNISVAIPHDVDGDGDEDLFVGSRSIPYQYGITPNSYLFINDGRGTFSDQASSWNPSLKTAGMITGAAWADINKDGRKDLVLAGDWMAPTVYAVKNGRMELLKTGMEELSGWWQSLSVSDLDNDGDDDLVLGNIGRNFYLRPDSSHPVRLWISDFDLNGVKDKVFTRTIDGRDMPVFLKRELTDQIPSLKKQNLRHEQYATKSIQDLFEAELIQKAELKNFNFSQTIIAINDGKGRFSVKPLPYQVQLSSVNAISTRDINGDGFADLVMGGNSHALLPQFCRLDGSYGEVLLNDGKGGFKWIYPHASGLQEDGVIKDIVPIRVGSTPSLLLLKNNASPVLVKYGPGLDK</sequence>
<dbReference type="RefSeq" id="WP_246456857.1">
    <property type="nucleotide sequence ID" value="NZ_JBHULF010000014.1"/>
</dbReference>
<dbReference type="InterPro" id="IPR028994">
    <property type="entry name" value="Integrin_alpha_N"/>
</dbReference>
<dbReference type="InterPro" id="IPR013517">
    <property type="entry name" value="FG-GAP"/>
</dbReference>
<dbReference type="InterPro" id="IPR027039">
    <property type="entry name" value="Crtac1"/>
</dbReference>
<dbReference type="Pfam" id="PF13517">
    <property type="entry name" value="FG-GAP_3"/>
    <property type="match status" value="4"/>
</dbReference>
<keyword evidence="4" id="KW-1185">Reference proteome</keyword>
<proteinExistence type="predicted"/>
<dbReference type="PROSITE" id="PS51257">
    <property type="entry name" value="PROKAR_LIPOPROTEIN"/>
    <property type="match status" value="1"/>
</dbReference>
<evidence type="ECO:0000256" key="1">
    <source>
        <dbReference type="ARBA" id="ARBA00022729"/>
    </source>
</evidence>
<keyword evidence="1" id="KW-0732">Signal</keyword>
<dbReference type="InterPro" id="IPR011519">
    <property type="entry name" value="UnbV_ASPIC"/>
</dbReference>
<dbReference type="SUPFAM" id="SSF69318">
    <property type="entry name" value="Integrin alpha N-terminal domain"/>
    <property type="match status" value="3"/>
</dbReference>
<organism evidence="3 4">
    <name type="scientific">Flavihumibacter stibioxidans</name>
    <dbReference type="NCBI Taxonomy" id="1834163"/>
    <lineage>
        <taxon>Bacteria</taxon>
        <taxon>Pseudomonadati</taxon>
        <taxon>Bacteroidota</taxon>
        <taxon>Chitinophagia</taxon>
        <taxon>Chitinophagales</taxon>
        <taxon>Chitinophagaceae</taxon>
        <taxon>Flavihumibacter</taxon>
    </lineage>
</organism>
<evidence type="ECO:0000313" key="4">
    <source>
        <dbReference type="Proteomes" id="UP000765802"/>
    </source>
</evidence>
<comment type="caution">
    <text evidence="3">The sequence shown here is derived from an EMBL/GenBank/DDBJ whole genome shotgun (WGS) entry which is preliminary data.</text>
</comment>
<accession>A0ABR7M786</accession>
<dbReference type="Proteomes" id="UP000765802">
    <property type="component" value="Unassembled WGS sequence"/>
</dbReference>
<dbReference type="EMBL" id="MBUA01000012">
    <property type="protein sequence ID" value="MBC6490875.1"/>
    <property type="molecule type" value="Genomic_DNA"/>
</dbReference>
<dbReference type="Gene3D" id="2.130.10.130">
    <property type="entry name" value="Integrin alpha, N-terminal"/>
    <property type="match status" value="4"/>
</dbReference>
<feature type="domain" description="ASPIC/UnbV" evidence="2">
    <location>
        <begin position="527"/>
        <end position="593"/>
    </location>
</feature>
<reference evidence="3 4" key="1">
    <citation type="submission" date="2016-07" db="EMBL/GenBank/DDBJ databases">
        <title>Genome analysis of Flavihumibacter stibioxidans YS-17.</title>
        <authorList>
            <person name="Shi K."/>
            <person name="Han Y."/>
            <person name="Wang G."/>
        </authorList>
    </citation>
    <scope>NUCLEOTIDE SEQUENCE [LARGE SCALE GENOMIC DNA]</scope>
    <source>
        <strain evidence="3 4">YS-17</strain>
    </source>
</reference>
<gene>
    <name evidence="3" type="ORF">BC349_07515</name>
</gene>